<accession>A0A0M2KEG3</accession>
<keyword evidence="6" id="KW-1185">Reference proteome</keyword>
<dbReference type="RefSeq" id="WP_016191776.1">
    <property type="nucleotide sequence ID" value="NZ_CP013970.1"/>
</dbReference>
<reference evidence="1 7" key="3">
    <citation type="submission" date="2016-01" db="EMBL/GenBank/DDBJ databases">
        <authorList>
            <person name="Oliw E.H."/>
        </authorList>
    </citation>
    <scope>NUCLEOTIDE SEQUENCE [LARGE SCALE GENOMIC DNA]</scope>
    <source>
        <strain evidence="1 7">MDcuke</strain>
    </source>
</reference>
<dbReference type="PATRIC" id="fig|65700.7.peg.2580"/>
<dbReference type="EMBL" id="JXNU01000003">
    <property type="protein sequence ID" value="KKF36640.1"/>
    <property type="molecule type" value="Genomic_DNA"/>
</dbReference>
<evidence type="ECO:0000313" key="3">
    <source>
        <dbReference type="EMBL" id="AXF78664.1"/>
    </source>
</evidence>
<organism evidence="4 6">
    <name type="scientific">Erwinia tracheiphila</name>
    <dbReference type="NCBI Taxonomy" id="65700"/>
    <lineage>
        <taxon>Bacteria</taxon>
        <taxon>Pseudomonadati</taxon>
        <taxon>Pseudomonadota</taxon>
        <taxon>Gammaproteobacteria</taxon>
        <taxon>Enterobacterales</taxon>
        <taxon>Erwiniaceae</taxon>
        <taxon>Erwinia</taxon>
    </lineage>
</organism>
<evidence type="ECO:0000313" key="5">
    <source>
        <dbReference type="EMBL" id="KKF36640.1"/>
    </source>
</evidence>
<dbReference type="EMBL" id="CP013970">
    <property type="protein sequence ID" value="AXF76850.1"/>
    <property type="molecule type" value="Genomic_DNA"/>
</dbReference>
<evidence type="ECO:0000313" key="2">
    <source>
        <dbReference type="EMBL" id="AXF76850.1"/>
    </source>
</evidence>
<protein>
    <submittedName>
        <fullName evidence="4">Prophage protein</fullName>
    </submittedName>
</protein>
<reference evidence="7" key="2">
    <citation type="submission" date="2016-01" db="EMBL/GenBank/DDBJ databases">
        <authorList>
            <person name="Shapiro L."/>
        </authorList>
    </citation>
    <scope>NUCLEOTIDE SEQUENCE [LARGE SCALE GENOMIC DNA]</scope>
    <source>
        <strain evidence="7">MDcuke</strain>
    </source>
</reference>
<dbReference type="EMBL" id="JXNU01000003">
    <property type="protein sequence ID" value="KKF35712.1"/>
    <property type="molecule type" value="Genomic_DNA"/>
</dbReference>
<dbReference type="Proteomes" id="UP000033924">
    <property type="component" value="Unassembled WGS sequence"/>
</dbReference>
<sequence>MQIQLIHGLCYGQGDDMVRQFDVELRELNAGDLIEAEQASEKMVMTPKGPALLSSPAMMGYEMVRRSIARIGVIQGPLSMALLKTLHQDDLELLLKATNLQSDAAITTVNRVTDEGR</sequence>
<proteinExistence type="predicted"/>
<evidence type="ECO:0000313" key="4">
    <source>
        <dbReference type="EMBL" id="KKF35712.1"/>
    </source>
</evidence>
<reference evidence="4 6" key="1">
    <citation type="submission" date="2015-01" db="EMBL/GenBank/DDBJ databases">
        <title>Erwinia tracheiphila.</title>
        <authorList>
            <person name="Shapiro L.R."/>
        </authorList>
    </citation>
    <scope>NUCLEOTIDE SEQUENCE [LARGE SCALE GENOMIC DNA]</scope>
    <source>
        <strain evidence="4 6">BuffGH</strain>
    </source>
</reference>
<name>A0A0M2KEG3_9GAMM</name>
<dbReference type="EMBL" id="CP013970">
    <property type="protein sequence ID" value="AXF74868.1"/>
    <property type="molecule type" value="Genomic_DNA"/>
</dbReference>
<dbReference type="Proteomes" id="UP000264980">
    <property type="component" value="Chromosome"/>
</dbReference>
<dbReference type="STRING" id="65700.SY86_10205"/>
<dbReference type="InterPro" id="IPR056974">
    <property type="entry name" value="Tail_Gp41-like"/>
</dbReference>
<dbReference type="EMBL" id="CP013970">
    <property type="protein sequence ID" value="AXF78664.1"/>
    <property type="molecule type" value="Genomic_DNA"/>
</dbReference>
<evidence type="ECO:0000313" key="7">
    <source>
        <dbReference type="Proteomes" id="UP000264980"/>
    </source>
</evidence>
<gene>
    <name evidence="1" type="ORF">AV903_00080</name>
    <name evidence="2" type="ORF">AV903_13620</name>
    <name evidence="3" type="ORF">AV903_25985</name>
    <name evidence="4" type="ORF">SY86_10205</name>
    <name evidence="5" type="ORF">SY86_16255</name>
</gene>
<evidence type="ECO:0000313" key="1">
    <source>
        <dbReference type="EMBL" id="AXF74868.1"/>
    </source>
</evidence>
<dbReference type="Pfam" id="PF23746">
    <property type="entry name" value="Gp41_Mu"/>
    <property type="match status" value="1"/>
</dbReference>
<evidence type="ECO:0000313" key="6">
    <source>
        <dbReference type="Proteomes" id="UP000033924"/>
    </source>
</evidence>
<dbReference type="AlphaFoldDB" id="A0A0M2KEG3"/>